<evidence type="ECO:0000256" key="7">
    <source>
        <dbReference type="ARBA" id="ARBA00023136"/>
    </source>
</evidence>
<keyword evidence="5 8" id="KW-0812">Transmembrane</keyword>
<gene>
    <name evidence="10" type="ORF">B840_02185</name>
</gene>
<dbReference type="Gene3D" id="3.30.70.1450">
    <property type="entry name" value="Regulator of K+ conductance, C-terminal domain"/>
    <property type="match status" value="1"/>
</dbReference>
<feature type="transmembrane region" description="Helical" evidence="8">
    <location>
        <begin position="389"/>
        <end position="407"/>
    </location>
</feature>
<feature type="transmembrane region" description="Helical" evidence="8">
    <location>
        <begin position="31"/>
        <end position="48"/>
    </location>
</feature>
<dbReference type="InterPro" id="IPR018225">
    <property type="entry name" value="Transaldolase_AS"/>
</dbReference>
<comment type="similarity">
    <text evidence="2">Belongs to the AAE transporter (TC 2.A.81) family.</text>
</comment>
<feature type="transmembrane region" description="Helical" evidence="8">
    <location>
        <begin position="6"/>
        <end position="26"/>
    </location>
</feature>
<dbReference type="InterPro" id="IPR036721">
    <property type="entry name" value="RCK_C_sf"/>
</dbReference>
<feature type="domain" description="RCK C-terminal" evidence="9">
    <location>
        <begin position="270"/>
        <end position="353"/>
    </location>
</feature>
<dbReference type="Pfam" id="PF02080">
    <property type="entry name" value="TrkA_C"/>
    <property type="match status" value="1"/>
</dbReference>
<evidence type="ECO:0000256" key="5">
    <source>
        <dbReference type="ARBA" id="ARBA00022692"/>
    </source>
</evidence>
<evidence type="ECO:0000259" key="9">
    <source>
        <dbReference type="PROSITE" id="PS51202"/>
    </source>
</evidence>
<evidence type="ECO:0000256" key="6">
    <source>
        <dbReference type="ARBA" id="ARBA00022989"/>
    </source>
</evidence>
<dbReference type="InterPro" id="IPR006037">
    <property type="entry name" value="RCK_C"/>
</dbReference>
<evidence type="ECO:0000313" key="11">
    <source>
        <dbReference type="Proteomes" id="UP000031928"/>
    </source>
</evidence>
<feature type="transmembrane region" description="Helical" evidence="8">
    <location>
        <begin position="90"/>
        <end position="111"/>
    </location>
</feature>
<dbReference type="STRING" id="1224162.B840_02185"/>
<proteinExistence type="inferred from homology"/>
<dbReference type="GO" id="GO:0005886">
    <property type="term" value="C:plasma membrane"/>
    <property type="evidence" value="ECO:0007669"/>
    <property type="project" value="UniProtKB-SubCell"/>
</dbReference>
<evidence type="ECO:0000256" key="2">
    <source>
        <dbReference type="ARBA" id="ARBA00009854"/>
    </source>
</evidence>
<keyword evidence="6 8" id="KW-1133">Transmembrane helix</keyword>
<dbReference type="KEGG" id="cmq:B840_02185"/>
<dbReference type="PROSITE" id="PS01054">
    <property type="entry name" value="TRANSALDOLASE_1"/>
    <property type="match status" value="1"/>
</dbReference>
<dbReference type="GO" id="GO:0008324">
    <property type="term" value="F:monoatomic cation transmembrane transporter activity"/>
    <property type="evidence" value="ECO:0007669"/>
    <property type="project" value="InterPro"/>
</dbReference>
<keyword evidence="4" id="KW-1003">Cell membrane</keyword>
<name>A0A0B6TR52_9CORY</name>
<evidence type="ECO:0000256" key="1">
    <source>
        <dbReference type="ARBA" id="ARBA00004651"/>
    </source>
</evidence>
<feature type="transmembrane region" description="Helical" evidence="8">
    <location>
        <begin position="428"/>
        <end position="449"/>
    </location>
</feature>
<dbReference type="Proteomes" id="UP000031928">
    <property type="component" value="Chromosome"/>
</dbReference>
<feature type="transmembrane region" description="Helical" evidence="8">
    <location>
        <begin position="363"/>
        <end position="383"/>
    </location>
</feature>
<keyword evidence="7 8" id="KW-0472">Membrane</keyword>
<dbReference type="GO" id="GO:0006813">
    <property type="term" value="P:potassium ion transport"/>
    <property type="evidence" value="ECO:0007669"/>
    <property type="project" value="InterPro"/>
</dbReference>
<dbReference type="SUPFAM" id="SSF116726">
    <property type="entry name" value="TrkA C-terminal domain-like"/>
    <property type="match status" value="1"/>
</dbReference>
<dbReference type="InterPro" id="IPR006512">
    <property type="entry name" value="YidE_YbjL"/>
</dbReference>
<evidence type="ECO:0000256" key="4">
    <source>
        <dbReference type="ARBA" id="ARBA00022475"/>
    </source>
</evidence>
<dbReference type="EMBL" id="CP007790">
    <property type="protein sequence ID" value="AJK68065.1"/>
    <property type="molecule type" value="Genomic_DNA"/>
</dbReference>
<comment type="subcellular location">
    <subcellularLocation>
        <location evidence="1">Cell membrane</location>
        <topology evidence="1">Multi-pass membrane protein</topology>
    </subcellularLocation>
</comment>
<dbReference type="NCBIfam" id="TIGR01625">
    <property type="entry name" value="YidE_YbjL_dupl"/>
    <property type="match status" value="2"/>
</dbReference>
<evidence type="ECO:0000256" key="3">
    <source>
        <dbReference type="ARBA" id="ARBA00022448"/>
    </source>
</evidence>
<dbReference type="HOGENOM" id="CLU_035023_3_0_11"/>
<keyword evidence="11" id="KW-1185">Reference proteome</keyword>
<sequence length="540" mass="55749">MGGVLDFLAANPLIALVAILAAGLALGKIRILGISLGAAAVLFVALGLSTANPDIQIPALVYQLGLAMFVYAIGLTAGEQFFAEFRSRGWRLTLFMVLLLVGLVGAAYGIIRVLGLGDLAGAGMFAGALSSTPGMAAIVDMVEGGSLVDPARAGEPVVGYSLAYPGAVIGSILVAAVGAKLLKVDHLADAEKEGLIIAPLEWDGVRIGPGVEGTVAQLPRLAGAEIIATRIVHSDVDHSLAAPTDRLHEDMVLVINGTEEAIRTAQRNLGGRVTVKIEDTDLIYSRMTVSNPRVVGRRLQDLDTVSAGFRIARIRRGDAEEVPHPGDVLNYSDRVRVVAPPNRMDEVRAYLGDSEKSLAAPDLLPFAVGLLAGLLLGAVPLPLPGGSVLSLGFGGGPIIVGLILGALHRTGPLTWTMPYHAVHTLNTLGLSLFLAGVGTTAGAGFRLALTDPSSLTVMAAGLLITVTSAVVCAVAGMLVLRLTWDESMGVAAGATTNPAIISYLNGQTGTELASRGYATVYPTAMIGKIVASQVLLLLLL</sequence>
<feature type="transmembrane region" description="Helical" evidence="8">
    <location>
        <begin position="162"/>
        <end position="182"/>
    </location>
</feature>
<dbReference type="PANTHER" id="PTHR30445:SF3">
    <property type="entry name" value="TRANSPORT PROTEIN YIDE-RELATED"/>
    <property type="match status" value="1"/>
</dbReference>
<dbReference type="GO" id="GO:0005975">
    <property type="term" value="P:carbohydrate metabolic process"/>
    <property type="evidence" value="ECO:0007669"/>
    <property type="project" value="InterPro"/>
</dbReference>
<protein>
    <submittedName>
        <fullName evidence="10">Putative transporter</fullName>
    </submittedName>
</protein>
<dbReference type="PROSITE" id="PS51202">
    <property type="entry name" value="RCK_C"/>
    <property type="match status" value="1"/>
</dbReference>
<dbReference type="InterPro" id="IPR050144">
    <property type="entry name" value="AAE_transporter"/>
</dbReference>
<dbReference type="Pfam" id="PF06826">
    <property type="entry name" value="Asp-Al_Ex"/>
    <property type="match status" value="2"/>
</dbReference>
<feature type="transmembrane region" description="Helical" evidence="8">
    <location>
        <begin position="60"/>
        <end position="78"/>
    </location>
</feature>
<keyword evidence="3" id="KW-0813">Transport</keyword>
<evidence type="ECO:0000256" key="8">
    <source>
        <dbReference type="SAM" id="Phobius"/>
    </source>
</evidence>
<feature type="transmembrane region" description="Helical" evidence="8">
    <location>
        <begin position="455"/>
        <end position="480"/>
    </location>
</feature>
<dbReference type="AlphaFoldDB" id="A0A0B6TR52"/>
<evidence type="ECO:0000313" key="10">
    <source>
        <dbReference type="EMBL" id="AJK68065.1"/>
    </source>
</evidence>
<organism evidence="10 11">
    <name type="scientific">Corynebacterium marinum DSM 44953</name>
    <dbReference type="NCBI Taxonomy" id="1224162"/>
    <lineage>
        <taxon>Bacteria</taxon>
        <taxon>Bacillati</taxon>
        <taxon>Actinomycetota</taxon>
        <taxon>Actinomycetes</taxon>
        <taxon>Mycobacteriales</taxon>
        <taxon>Corynebacteriaceae</taxon>
        <taxon>Corynebacterium</taxon>
    </lineage>
</organism>
<accession>A0A0B6TR52</accession>
<reference evidence="10 11" key="1">
    <citation type="submission" date="2014-05" db="EMBL/GenBank/DDBJ databases">
        <title>Complete genome sequence of Corynebacterium marinum DSM 44953.</title>
        <authorList>
            <person name="Schaffert L."/>
            <person name="Albersmeier A."/>
            <person name="Kalinowski J."/>
            <person name="Ruckert C."/>
        </authorList>
    </citation>
    <scope>NUCLEOTIDE SEQUENCE [LARGE SCALE GENOMIC DNA]</scope>
    <source>
        <strain evidence="10 11">DSM 44953</strain>
    </source>
</reference>
<dbReference type="PANTHER" id="PTHR30445">
    <property type="entry name" value="K(+)_H(+) ANTIPORTER SUBUNIT KHTT"/>
    <property type="match status" value="1"/>
</dbReference>